<keyword evidence="3" id="KW-1185">Reference proteome</keyword>
<evidence type="ECO:0000313" key="2">
    <source>
        <dbReference type="EMBL" id="KZV22680.1"/>
    </source>
</evidence>
<sequence>MTPYQLIKTTPQHPTAENRSLSKRPTAESKIISKRRSITSSAASRSLSPIDQQLNTLVNSNDLNKSLAIATAILRYNTSSQLCWVDQHATADHILVLTDLSQHNCIRSLQQLFPDLIKTSDSSDESESGSVGLLLLRHFVSYPFRRQRRSWKRIAETSPFSSLLA</sequence>
<evidence type="ECO:0000256" key="1">
    <source>
        <dbReference type="SAM" id="MobiDB-lite"/>
    </source>
</evidence>
<reference evidence="2 3" key="1">
    <citation type="journal article" date="2015" name="Proc. Natl. Acad. Sci. U.S.A.">
        <title>The resurrection genome of Boea hygrometrica: A blueprint for survival of dehydration.</title>
        <authorList>
            <person name="Xiao L."/>
            <person name="Yang G."/>
            <person name="Zhang L."/>
            <person name="Yang X."/>
            <person name="Zhao S."/>
            <person name="Ji Z."/>
            <person name="Zhou Q."/>
            <person name="Hu M."/>
            <person name="Wang Y."/>
            <person name="Chen M."/>
            <person name="Xu Y."/>
            <person name="Jin H."/>
            <person name="Xiao X."/>
            <person name="Hu G."/>
            <person name="Bao F."/>
            <person name="Hu Y."/>
            <person name="Wan P."/>
            <person name="Li L."/>
            <person name="Deng X."/>
            <person name="Kuang T."/>
            <person name="Xiang C."/>
            <person name="Zhu J.K."/>
            <person name="Oliver M.J."/>
            <person name="He Y."/>
        </authorList>
    </citation>
    <scope>NUCLEOTIDE SEQUENCE [LARGE SCALE GENOMIC DNA]</scope>
    <source>
        <strain evidence="3">cv. XS01</strain>
    </source>
</reference>
<evidence type="ECO:0000313" key="3">
    <source>
        <dbReference type="Proteomes" id="UP000250235"/>
    </source>
</evidence>
<dbReference type="AlphaFoldDB" id="A0A2Z7AND9"/>
<feature type="region of interest" description="Disordered" evidence="1">
    <location>
        <begin position="1"/>
        <end position="37"/>
    </location>
</feature>
<dbReference type="Proteomes" id="UP000250235">
    <property type="component" value="Unassembled WGS sequence"/>
</dbReference>
<proteinExistence type="predicted"/>
<gene>
    <name evidence="2" type="ORF">F511_42197</name>
</gene>
<organism evidence="2 3">
    <name type="scientific">Dorcoceras hygrometricum</name>
    <dbReference type="NCBI Taxonomy" id="472368"/>
    <lineage>
        <taxon>Eukaryota</taxon>
        <taxon>Viridiplantae</taxon>
        <taxon>Streptophyta</taxon>
        <taxon>Embryophyta</taxon>
        <taxon>Tracheophyta</taxon>
        <taxon>Spermatophyta</taxon>
        <taxon>Magnoliopsida</taxon>
        <taxon>eudicotyledons</taxon>
        <taxon>Gunneridae</taxon>
        <taxon>Pentapetalae</taxon>
        <taxon>asterids</taxon>
        <taxon>lamiids</taxon>
        <taxon>Lamiales</taxon>
        <taxon>Gesneriaceae</taxon>
        <taxon>Didymocarpoideae</taxon>
        <taxon>Trichosporeae</taxon>
        <taxon>Loxocarpinae</taxon>
        <taxon>Dorcoceras</taxon>
    </lineage>
</organism>
<protein>
    <submittedName>
        <fullName evidence="2">Uncharacterized protein</fullName>
    </submittedName>
</protein>
<name>A0A2Z7AND9_9LAMI</name>
<accession>A0A2Z7AND9</accession>
<dbReference type="EMBL" id="KV014120">
    <property type="protein sequence ID" value="KZV22680.1"/>
    <property type="molecule type" value="Genomic_DNA"/>
</dbReference>
<feature type="compositionally biased region" description="Polar residues" evidence="1">
    <location>
        <begin position="7"/>
        <end position="19"/>
    </location>
</feature>